<feature type="transmembrane region" description="Helical" evidence="2">
    <location>
        <begin position="20"/>
        <end position="43"/>
    </location>
</feature>
<feature type="region of interest" description="Disordered" evidence="1">
    <location>
        <begin position="484"/>
        <end position="506"/>
    </location>
</feature>
<gene>
    <name evidence="3" type="ORF">EW145_g3660</name>
</gene>
<sequence length="621" mass="64556">MMEILGAGTEAFSETLSKGTIAAVVIIPVVAVGAIALWIFFAYRSRRRREALRSLNYPVGDPRNLTGAGPSSGVRSLRPGLAALGRERSNSSAQPMRTSPLEDEDAVWDMQAPHSVSEHSGGAGGMMREAGSGVLPGWLPYTPQSIISGEHVQRVRDADGGRDDGELAAGGGIMGRDVGLLEAAGLLGAVKFAPSPANADAGLSMDPTSALHNRRTSASIPPYNTSFYLPSARPESPSSQLHTEPSNIPTRGAGFEGPDSDDDGSRSRPIMRSASGSMYVRRDPPPSAWTAGEKGREKVEKGKGKERTLGGDAASIVAPASVAIAANDTDTFGGVRSRSSMDFSSSGHGHGYGSRAVTSSQGHGSATASGENSSASGSSSSHVRGSAVQRIQSKSSNEESSFLARAASLTRLRLRARLRRSSATQVVSPNPVPAAEIDGKVFDVVPPASTLGGISLRPLSHAFSAQRPLSTRIIPSATPAFAMQPPSPVSASAHSMTTSRPPSSLLRPHSPGPIANFPPVMHVPSGGRLSVIPATPSPLPTPDAGTSDGLLDPRLTMRLQEIHGGQASRSTVGLRDHEDYSRPIGGLVNNPRDSSTTVSSRSSHYSQQSRDSGSAKTPTMA</sequence>
<feature type="region of interest" description="Disordered" evidence="1">
    <location>
        <begin position="563"/>
        <end position="621"/>
    </location>
</feature>
<evidence type="ECO:0000313" key="3">
    <source>
        <dbReference type="EMBL" id="THH07042.1"/>
    </source>
</evidence>
<dbReference type="Proteomes" id="UP000308199">
    <property type="component" value="Unassembled WGS sequence"/>
</dbReference>
<keyword evidence="2" id="KW-0812">Transmembrane</keyword>
<feature type="region of interest" description="Disordered" evidence="1">
    <location>
        <begin position="84"/>
        <end position="104"/>
    </location>
</feature>
<keyword evidence="2" id="KW-0472">Membrane</keyword>
<dbReference type="OrthoDB" id="3271244at2759"/>
<evidence type="ECO:0000313" key="4">
    <source>
        <dbReference type="Proteomes" id="UP000308199"/>
    </source>
</evidence>
<accession>A0A4S4L6B8</accession>
<evidence type="ECO:0000256" key="1">
    <source>
        <dbReference type="SAM" id="MobiDB-lite"/>
    </source>
</evidence>
<dbReference type="EMBL" id="SGPK01000162">
    <property type="protein sequence ID" value="THH07042.1"/>
    <property type="molecule type" value="Genomic_DNA"/>
</dbReference>
<feature type="compositionally biased region" description="Low complexity" evidence="1">
    <location>
        <begin position="364"/>
        <end position="387"/>
    </location>
</feature>
<feature type="compositionally biased region" description="Polar residues" evidence="1">
    <location>
        <begin position="236"/>
        <end position="249"/>
    </location>
</feature>
<feature type="region of interest" description="Disordered" evidence="1">
    <location>
        <begin position="339"/>
        <end position="402"/>
    </location>
</feature>
<feature type="compositionally biased region" description="Polar residues" evidence="1">
    <location>
        <begin position="389"/>
        <end position="399"/>
    </location>
</feature>
<feature type="compositionally biased region" description="Low complexity" evidence="1">
    <location>
        <begin position="593"/>
        <end position="614"/>
    </location>
</feature>
<evidence type="ECO:0000256" key="2">
    <source>
        <dbReference type="SAM" id="Phobius"/>
    </source>
</evidence>
<organism evidence="3 4">
    <name type="scientific">Phellinidium pouzarii</name>
    <dbReference type="NCBI Taxonomy" id="167371"/>
    <lineage>
        <taxon>Eukaryota</taxon>
        <taxon>Fungi</taxon>
        <taxon>Dikarya</taxon>
        <taxon>Basidiomycota</taxon>
        <taxon>Agaricomycotina</taxon>
        <taxon>Agaricomycetes</taxon>
        <taxon>Hymenochaetales</taxon>
        <taxon>Hymenochaetaceae</taxon>
        <taxon>Phellinidium</taxon>
    </lineage>
</organism>
<feature type="region of interest" description="Disordered" evidence="1">
    <location>
        <begin position="204"/>
        <end position="312"/>
    </location>
</feature>
<feature type="compositionally biased region" description="Basic and acidic residues" evidence="1">
    <location>
        <begin position="293"/>
        <end position="309"/>
    </location>
</feature>
<name>A0A4S4L6B8_9AGAM</name>
<feature type="compositionally biased region" description="Polar residues" evidence="1">
    <location>
        <begin position="489"/>
        <end position="498"/>
    </location>
</feature>
<reference evidence="3 4" key="1">
    <citation type="submission" date="2019-02" db="EMBL/GenBank/DDBJ databases">
        <title>Genome sequencing of the rare red list fungi Phellinidium pouzarii.</title>
        <authorList>
            <person name="Buettner E."/>
            <person name="Kellner H."/>
        </authorList>
    </citation>
    <scope>NUCLEOTIDE SEQUENCE [LARGE SCALE GENOMIC DNA]</scope>
    <source>
        <strain evidence="3 4">DSM 108285</strain>
    </source>
</reference>
<dbReference type="AlphaFoldDB" id="A0A4S4L6B8"/>
<keyword evidence="4" id="KW-1185">Reference proteome</keyword>
<comment type="caution">
    <text evidence="3">The sequence shown here is derived from an EMBL/GenBank/DDBJ whole genome shotgun (WGS) entry which is preliminary data.</text>
</comment>
<proteinExistence type="predicted"/>
<keyword evidence="2" id="KW-1133">Transmembrane helix</keyword>
<protein>
    <submittedName>
        <fullName evidence="3">Uncharacterized protein</fullName>
    </submittedName>
</protein>
<feature type="compositionally biased region" description="Polar residues" evidence="1">
    <location>
        <begin position="206"/>
        <end position="228"/>
    </location>
</feature>